<keyword evidence="5" id="KW-1185">Reference proteome</keyword>
<dbReference type="AlphaFoldDB" id="A0A8J6QJG2"/>
<name>A0A8J6QJG2_9BACT</name>
<organism evidence="4 5">
    <name type="scientific">Pelovirga terrestris</name>
    <dbReference type="NCBI Taxonomy" id="2771352"/>
    <lineage>
        <taxon>Bacteria</taxon>
        <taxon>Pseudomonadati</taxon>
        <taxon>Thermodesulfobacteriota</taxon>
        <taxon>Desulfuromonadia</taxon>
        <taxon>Geobacterales</taxon>
        <taxon>Geobacteraceae</taxon>
        <taxon>Pelovirga</taxon>
    </lineage>
</organism>
<evidence type="ECO:0000256" key="2">
    <source>
        <dbReference type="SAM" id="MobiDB-lite"/>
    </source>
</evidence>
<dbReference type="Gene3D" id="3.40.50.720">
    <property type="entry name" value="NAD(P)-binding Rossmann-like Domain"/>
    <property type="match status" value="1"/>
</dbReference>
<dbReference type="SUPFAM" id="SSF51735">
    <property type="entry name" value="NAD(P)-binding Rossmann-fold domains"/>
    <property type="match status" value="1"/>
</dbReference>
<gene>
    <name evidence="4" type="ORF">ICT70_00310</name>
</gene>
<feature type="region of interest" description="Disordered" evidence="2">
    <location>
        <begin position="119"/>
        <end position="138"/>
    </location>
</feature>
<dbReference type="Proteomes" id="UP000632828">
    <property type="component" value="Unassembled WGS sequence"/>
</dbReference>
<evidence type="ECO:0000313" key="4">
    <source>
        <dbReference type="EMBL" id="MBD1399109.1"/>
    </source>
</evidence>
<protein>
    <submittedName>
        <fullName evidence="4">SDR family oxidoreductase</fullName>
    </submittedName>
</protein>
<evidence type="ECO:0000259" key="3">
    <source>
        <dbReference type="Pfam" id="PF01370"/>
    </source>
</evidence>
<proteinExistence type="inferred from homology"/>
<comment type="caution">
    <text evidence="4">The sequence shown here is derived from an EMBL/GenBank/DDBJ whole genome shotgun (WGS) entry which is preliminary data.</text>
</comment>
<dbReference type="RefSeq" id="WP_191153388.1">
    <property type="nucleotide sequence ID" value="NZ_JACWUN010000001.1"/>
</dbReference>
<evidence type="ECO:0000256" key="1">
    <source>
        <dbReference type="ARBA" id="ARBA00007637"/>
    </source>
</evidence>
<dbReference type="InterPro" id="IPR036291">
    <property type="entry name" value="NAD(P)-bd_dom_sf"/>
</dbReference>
<feature type="compositionally biased region" description="Basic and acidic residues" evidence="2">
    <location>
        <begin position="119"/>
        <end position="133"/>
    </location>
</feature>
<evidence type="ECO:0000313" key="5">
    <source>
        <dbReference type="Proteomes" id="UP000632828"/>
    </source>
</evidence>
<comment type="similarity">
    <text evidence="1">Belongs to the NAD(P)-dependent epimerase/dehydratase family.</text>
</comment>
<feature type="domain" description="NAD-dependent epimerase/dehydratase" evidence="3">
    <location>
        <begin position="4"/>
        <end position="226"/>
    </location>
</feature>
<dbReference type="PANTHER" id="PTHR43000">
    <property type="entry name" value="DTDP-D-GLUCOSE 4,6-DEHYDRATASE-RELATED"/>
    <property type="match status" value="1"/>
</dbReference>
<dbReference type="InterPro" id="IPR001509">
    <property type="entry name" value="Epimerase_deHydtase"/>
</dbReference>
<dbReference type="CDD" id="cd05232">
    <property type="entry name" value="UDP_G4E_4_SDR_e"/>
    <property type="match status" value="1"/>
</dbReference>
<dbReference type="Pfam" id="PF01370">
    <property type="entry name" value="Epimerase"/>
    <property type="match status" value="1"/>
</dbReference>
<accession>A0A8J6QJG2</accession>
<sequence>MSNILITGATGFVGRGLCSRLLVEGRNLRCAVRQASSIANSVAIGDIGPDTHWDEALKGIDTVVHLAARVHVMKDNSSDPLAGFRCVNVDATLNLARQATVTGVKRFIFLSTVKVNGEKTTSDHPYTEQDAHQPQDPYGISKQEAEDGLLRLAEETGLEVVIIRPPLVYGPGVKGNFQSMMRWIGKGIPLPLGAIHNQRSLVALDNLVDVIISCIDHPAAAGQTFLVADGEDLSTTDLLRRVGQAMGKPARLIPVPMSVLKLGARLLGKQTMAQRLCGNLQVDISKAREVLGWTPPVSVDEGLGRAVRERGGEVVR</sequence>
<reference evidence="4" key="1">
    <citation type="submission" date="2020-09" db="EMBL/GenBank/DDBJ databases">
        <title>Pelobacter alkaliphilus sp. nov., a novel anaerobic arsenate-reducing bacterium from terrestrial mud volcano.</title>
        <authorList>
            <person name="Khomyakova M.A."/>
            <person name="Merkel A.Y."/>
            <person name="Slobodkin A.I."/>
        </authorList>
    </citation>
    <scope>NUCLEOTIDE SEQUENCE</scope>
    <source>
        <strain evidence="4">M08fum</strain>
    </source>
</reference>
<dbReference type="EMBL" id="JACWUN010000001">
    <property type="protein sequence ID" value="MBD1399109.1"/>
    <property type="molecule type" value="Genomic_DNA"/>
</dbReference>